<sequence>MADKNLRLQVILEGLDRVTAPLKQITGASAAARRDLAETQKQLKSLDALQKQVSSYKVKESRFAEDTRNYEAAQQRVAALRDQIAATEGPTKKLRAEFEKAERHTAQLAARLDAGGTELQQLSAKLSAAGIDVADLASHEGRLAGRVHDTNQALRQQTAQLEKVEQAKRNSEKLNDISGKATGVGLGMIAASTAAAVPVVAATKQAMSLESAMADVSKVTNMAAPAIERMSTDFLDMSEHIPMAANELATIAAAAGAAGVGMDKFGKPMRDQREQLLQFTNDAAEMGVAFDMTADIAGETMAKWRTAFELPQAGVVALGDRINALTNTFGGKAANVTDIITRIGPLGKVAGLAAPQIAALGSTLDSIGVPSEVAATGIKNTMLALTKGDAATKSQIAAYKQLGLEATDVGKRMQKDAAGTIIDVMERIGKLDADKQSGILTQLFGSESVAAIAPMLTNLDGLKRRLELVGDADKVAGSMHGEFLNRIATTEGATGLATNALSGLNITMGKALLPTVVQLADYVKSAASSMRGWAQEHPVLAKGIMIFMGAGAALLILLGGLALGFAALTAAAAPLGIALGPLLLIVAAVAAVAAAAYLIYDNWGAITAWFSALWENIKAMVGGAINFLIAAFLKFTPLGLLISAFAPALAFLRSLNFTEIGRNLIQGLINGVLGMLGALKSTIIGAASSVANWFKAKLGIHSPSRVFEGLGGFVMAGLDQGLAANAGGPLARISGLSDAMTGNMTASGDGLLARMTDIAGRMTSALAAGAVAPVMAAASPATAKSAASAPPSAVAPAPATYNINITAGPGASATDIAEEVRKALEAIERERRGRGFGDD</sequence>
<dbReference type="RefSeq" id="WP_140042705.1">
    <property type="nucleotide sequence ID" value="NZ_CP041016.1"/>
</dbReference>
<feature type="domain" description="Phage tail tape measure protein" evidence="4">
    <location>
        <begin position="233"/>
        <end position="445"/>
    </location>
</feature>
<keyword evidence="3" id="KW-0812">Transmembrane</keyword>
<dbReference type="Proteomes" id="UP000311469">
    <property type="component" value="Chromosome cSF1"/>
</dbReference>
<dbReference type="Pfam" id="PF10145">
    <property type="entry name" value="PhageMin_Tail"/>
    <property type="match status" value="1"/>
</dbReference>
<feature type="transmembrane region" description="Helical" evidence="3">
    <location>
        <begin position="544"/>
        <end position="568"/>
    </location>
</feature>
<feature type="coiled-coil region" evidence="2">
    <location>
        <begin position="29"/>
        <end position="83"/>
    </location>
</feature>
<dbReference type="KEGG" id="sufl:FIL70_15275"/>
<gene>
    <name evidence="5" type="ORF">FIL70_15275</name>
</gene>
<dbReference type="EMBL" id="CP041016">
    <property type="protein sequence ID" value="QDC38393.1"/>
    <property type="molecule type" value="Genomic_DNA"/>
</dbReference>
<protein>
    <submittedName>
        <fullName evidence="5">Phage tail tape measure protein</fullName>
    </submittedName>
</protein>
<keyword evidence="3" id="KW-0472">Membrane</keyword>
<dbReference type="InterPro" id="IPR010090">
    <property type="entry name" value="Phage_tape_meas"/>
</dbReference>
<keyword evidence="3" id="KW-1133">Transmembrane helix</keyword>
<evidence type="ECO:0000256" key="1">
    <source>
        <dbReference type="ARBA" id="ARBA00022612"/>
    </source>
</evidence>
<accession>A0A5B8CG55</accession>
<dbReference type="SUPFAM" id="SSF90257">
    <property type="entry name" value="Myosin rod fragments"/>
    <property type="match status" value="1"/>
</dbReference>
<dbReference type="PANTHER" id="PTHR37813:SF1">
    <property type="entry name" value="FELS-2 PROPHAGE PROTEIN"/>
    <property type="match status" value="1"/>
</dbReference>
<evidence type="ECO:0000256" key="2">
    <source>
        <dbReference type="SAM" id="Coils"/>
    </source>
</evidence>
<keyword evidence="1" id="KW-1188">Viral release from host cell</keyword>
<dbReference type="AlphaFoldDB" id="A0A5B8CG55"/>
<feature type="transmembrane region" description="Helical" evidence="3">
    <location>
        <begin position="620"/>
        <end position="652"/>
    </location>
</feature>
<dbReference type="PANTHER" id="PTHR37813">
    <property type="entry name" value="FELS-2 PROPHAGE PROTEIN"/>
    <property type="match status" value="1"/>
</dbReference>
<evidence type="ECO:0000256" key="3">
    <source>
        <dbReference type="SAM" id="Phobius"/>
    </source>
</evidence>
<keyword evidence="2" id="KW-0175">Coiled coil</keyword>
<evidence type="ECO:0000259" key="4">
    <source>
        <dbReference type="Pfam" id="PF10145"/>
    </source>
</evidence>
<feature type="coiled-coil region" evidence="2">
    <location>
        <begin position="147"/>
        <end position="174"/>
    </location>
</feature>
<evidence type="ECO:0000313" key="6">
    <source>
        <dbReference type="Proteomes" id="UP000311469"/>
    </source>
</evidence>
<feature type="transmembrane region" description="Helical" evidence="3">
    <location>
        <begin position="575"/>
        <end position="600"/>
    </location>
</feature>
<name>A0A5B8CG55_SPHSA</name>
<proteinExistence type="predicted"/>
<evidence type="ECO:0000313" key="5">
    <source>
        <dbReference type="EMBL" id="QDC38393.1"/>
    </source>
</evidence>
<reference evidence="5 6" key="1">
    <citation type="submission" date="2019-06" db="EMBL/GenBank/DDBJ databases">
        <title>Genome organization and adaptive potential of archetypical organophosphate degarding Sphingobium fuliginis ATCC 27551.</title>
        <authorList>
            <person name="Sarwar A."/>
            <person name="Parthasarathy S."/>
            <person name="Singh C."/>
            <person name="Siddavattam D."/>
        </authorList>
    </citation>
    <scope>NUCLEOTIDE SEQUENCE [LARGE SCALE GENOMIC DNA]</scope>
    <source>
        <strain evidence="5 6">ATCC 27551</strain>
    </source>
</reference>
<dbReference type="NCBIfam" id="TIGR01760">
    <property type="entry name" value="tape_meas_TP901"/>
    <property type="match status" value="1"/>
</dbReference>
<organism evidence="5 6">
    <name type="scientific">Sphingobium fuliginis ATCC 27551</name>
    <dbReference type="NCBI Taxonomy" id="1208342"/>
    <lineage>
        <taxon>Bacteria</taxon>
        <taxon>Pseudomonadati</taxon>
        <taxon>Pseudomonadota</taxon>
        <taxon>Alphaproteobacteria</taxon>
        <taxon>Sphingomonadales</taxon>
        <taxon>Sphingomonadaceae</taxon>
        <taxon>Sphingobium</taxon>
    </lineage>
</organism>